<gene>
    <name evidence="1" type="ORF">BT96DRAFT_818264</name>
</gene>
<evidence type="ECO:0000313" key="2">
    <source>
        <dbReference type="Proteomes" id="UP000799118"/>
    </source>
</evidence>
<dbReference type="Proteomes" id="UP000799118">
    <property type="component" value="Unassembled WGS sequence"/>
</dbReference>
<protein>
    <submittedName>
        <fullName evidence="1">Uncharacterized protein</fullName>
    </submittedName>
</protein>
<dbReference type="OrthoDB" id="3202607at2759"/>
<dbReference type="EMBL" id="ML769448">
    <property type="protein sequence ID" value="KAE9401182.1"/>
    <property type="molecule type" value="Genomic_DNA"/>
</dbReference>
<keyword evidence="2" id="KW-1185">Reference proteome</keyword>
<evidence type="ECO:0000313" key="1">
    <source>
        <dbReference type="EMBL" id="KAE9401182.1"/>
    </source>
</evidence>
<reference evidence="1" key="1">
    <citation type="journal article" date="2019" name="Environ. Microbiol.">
        <title>Fungal ecological strategies reflected in gene transcription - a case study of two litter decomposers.</title>
        <authorList>
            <person name="Barbi F."/>
            <person name="Kohler A."/>
            <person name="Barry K."/>
            <person name="Baskaran P."/>
            <person name="Daum C."/>
            <person name="Fauchery L."/>
            <person name="Ihrmark K."/>
            <person name="Kuo A."/>
            <person name="LaButti K."/>
            <person name="Lipzen A."/>
            <person name="Morin E."/>
            <person name="Grigoriev I.V."/>
            <person name="Henrissat B."/>
            <person name="Lindahl B."/>
            <person name="Martin F."/>
        </authorList>
    </citation>
    <scope>NUCLEOTIDE SEQUENCE</scope>
    <source>
        <strain evidence="1">JB14</strain>
    </source>
</reference>
<sequence length="199" mass="22202">MEHLHRLMVLLARPRGVGWLTNASLVDVALETLYRQARLPPSHKPNRRGEYMTLPAGCGFGGGRTCPGNYANTAHNVPLIQAMLDNSAVQRVARYFECTPAGLHAYFPKLHHFYSNLLARILEDRPEVARMFEGCCYGACHFNLHNAAAVDHEDWYNILFGMCAVYSSGLFDHTRGGHFIAWSLGIVAQFPPGCVIYVP</sequence>
<organism evidence="1 2">
    <name type="scientific">Gymnopus androsaceus JB14</name>
    <dbReference type="NCBI Taxonomy" id="1447944"/>
    <lineage>
        <taxon>Eukaryota</taxon>
        <taxon>Fungi</taxon>
        <taxon>Dikarya</taxon>
        <taxon>Basidiomycota</taxon>
        <taxon>Agaricomycotina</taxon>
        <taxon>Agaricomycetes</taxon>
        <taxon>Agaricomycetidae</taxon>
        <taxon>Agaricales</taxon>
        <taxon>Marasmiineae</taxon>
        <taxon>Omphalotaceae</taxon>
        <taxon>Gymnopus</taxon>
    </lineage>
</organism>
<name>A0A6A4HQ79_9AGAR</name>
<feature type="non-terminal residue" evidence="1">
    <location>
        <position position="199"/>
    </location>
</feature>
<dbReference type="AlphaFoldDB" id="A0A6A4HQ79"/>
<proteinExistence type="predicted"/>
<accession>A0A6A4HQ79</accession>